<dbReference type="VEuPathDB" id="FungiDB:PTTG_08387"/>
<dbReference type="InterPro" id="IPR013762">
    <property type="entry name" value="Integrase-like_cat_sf"/>
</dbReference>
<evidence type="ECO:0000313" key="1">
    <source>
        <dbReference type="EMBL" id="OAV89944.1"/>
    </source>
</evidence>
<evidence type="ECO:0000313" key="2">
    <source>
        <dbReference type="EnsemblFungi" id="PTTG_08387-t43_1-p1"/>
    </source>
</evidence>
<reference evidence="2" key="4">
    <citation type="submission" date="2025-05" db="UniProtKB">
        <authorList>
            <consortium name="EnsemblFungi"/>
        </authorList>
    </citation>
    <scope>IDENTIFICATION</scope>
    <source>
        <strain evidence="2">isolate 1-1 / race 1 (BBBD)</strain>
    </source>
</reference>
<reference evidence="2 3" key="3">
    <citation type="journal article" date="2017" name="G3 (Bethesda)">
        <title>Comparative analysis highlights variable genome content of wheat rusts and divergence of the mating loci.</title>
        <authorList>
            <person name="Cuomo C.A."/>
            <person name="Bakkeren G."/>
            <person name="Khalil H.B."/>
            <person name="Panwar V."/>
            <person name="Joly D."/>
            <person name="Linning R."/>
            <person name="Sakthikumar S."/>
            <person name="Song X."/>
            <person name="Adiconis X."/>
            <person name="Fan L."/>
            <person name="Goldberg J.M."/>
            <person name="Levin J.Z."/>
            <person name="Young S."/>
            <person name="Zeng Q."/>
            <person name="Anikster Y."/>
            <person name="Bruce M."/>
            <person name="Wang M."/>
            <person name="Yin C."/>
            <person name="McCallum B."/>
            <person name="Szabo L.J."/>
            <person name="Hulbert S."/>
            <person name="Chen X."/>
            <person name="Fellers J.P."/>
        </authorList>
    </citation>
    <scope>NUCLEOTIDE SEQUENCE</scope>
    <source>
        <strain evidence="3">Isolate 1-1 / race 1 (BBBD)</strain>
        <strain evidence="2">isolate 1-1 / race 1 (BBBD)</strain>
    </source>
</reference>
<dbReference type="OrthoDB" id="3254696at2759"/>
<dbReference type="EMBL" id="ADAS02000114">
    <property type="protein sequence ID" value="OAV89944.1"/>
    <property type="molecule type" value="Genomic_DNA"/>
</dbReference>
<dbReference type="EnsemblFungi" id="PTTG_08387-t43_1">
    <property type="protein sequence ID" value="PTTG_08387-t43_1-p1"/>
    <property type="gene ID" value="PTTG_08387"/>
</dbReference>
<dbReference type="PANTHER" id="PTHR34605:SF3">
    <property type="entry name" value="P CELL-TYPE AGGLUTINATION PROTEIN MAP4-LIKE-RELATED"/>
    <property type="match status" value="1"/>
</dbReference>
<accession>A0A0C4F5I7</accession>
<dbReference type="STRING" id="630390.A0A0C4F5I7"/>
<dbReference type="InterPro" id="IPR052925">
    <property type="entry name" value="Phage_Integrase-like_Recomb"/>
</dbReference>
<dbReference type="AlphaFoldDB" id="A0A0C4F5I7"/>
<name>A0A0C4F5I7_PUCT1</name>
<protein>
    <submittedName>
        <fullName evidence="1 2">Uncharacterized protein</fullName>
    </submittedName>
</protein>
<reference evidence="1" key="2">
    <citation type="submission" date="2016-05" db="EMBL/GenBank/DDBJ databases">
        <title>Comparative analysis highlights variable genome content of wheat rusts and divergence of the mating loci.</title>
        <authorList>
            <person name="Cuomo C.A."/>
            <person name="Bakkeren G."/>
            <person name="Szabo L."/>
            <person name="Khalil H."/>
            <person name="Joly D."/>
            <person name="Goldberg J."/>
            <person name="Young S."/>
            <person name="Zeng Q."/>
            <person name="Fellers J."/>
        </authorList>
    </citation>
    <scope>NUCLEOTIDE SEQUENCE [LARGE SCALE GENOMIC DNA]</scope>
    <source>
        <strain evidence="1">1-1 BBBD Race 1</strain>
    </source>
</reference>
<gene>
    <name evidence="1" type="ORF">PTTG_08387</name>
</gene>
<dbReference type="GO" id="GO:0015074">
    <property type="term" value="P:DNA integration"/>
    <property type="evidence" value="ECO:0007669"/>
    <property type="project" value="InterPro"/>
</dbReference>
<keyword evidence="3" id="KW-1185">Reference proteome</keyword>
<reference evidence="1" key="1">
    <citation type="submission" date="2009-11" db="EMBL/GenBank/DDBJ databases">
        <authorList>
            <consortium name="The Broad Institute Genome Sequencing Platform"/>
            <person name="Ward D."/>
            <person name="Feldgarden M."/>
            <person name="Earl A."/>
            <person name="Young S.K."/>
            <person name="Zeng Q."/>
            <person name="Koehrsen M."/>
            <person name="Alvarado L."/>
            <person name="Berlin A."/>
            <person name="Bochicchio J."/>
            <person name="Borenstein D."/>
            <person name="Chapman S.B."/>
            <person name="Chen Z."/>
            <person name="Engels R."/>
            <person name="Freedman E."/>
            <person name="Gellesch M."/>
            <person name="Goldberg J."/>
            <person name="Griggs A."/>
            <person name="Gujja S."/>
            <person name="Heilman E."/>
            <person name="Heiman D."/>
            <person name="Hepburn T."/>
            <person name="Howarth C."/>
            <person name="Jen D."/>
            <person name="Larson L."/>
            <person name="Lewis B."/>
            <person name="Mehta T."/>
            <person name="Park D."/>
            <person name="Pearson M."/>
            <person name="Roberts A."/>
            <person name="Saif S."/>
            <person name="Shea T."/>
            <person name="Shenoy N."/>
            <person name="Sisk P."/>
            <person name="Stolte C."/>
            <person name="Sykes S."/>
            <person name="Thomson T."/>
            <person name="Walk T."/>
            <person name="White J."/>
            <person name="Yandava C."/>
            <person name="Izard J."/>
            <person name="Baranova O.V."/>
            <person name="Blanton J.M."/>
            <person name="Tanner A.C."/>
            <person name="Dewhirst F.E."/>
            <person name="Haas B."/>
            <person name="Nusbaum C."/>
            <person name="Birren B."/>
        </authorList>
    </citation>
    <scope>NUCLEOTIDE SEQUENCE [LARGE SCALE GENOMIC DNA]</scope>
    <source>
        <strain evidence="1">1-1 BBBD Race 1</strain>
    </source>
</reference>
<dbReference type="GO" id="GO:0006310">
    <property type="term" value="P:DNA recombination"/>
    <property type="evidence" value="ECO:0007669"/>
    <property type="project" value="InterPro"/>
</dbReference>
<dbReference type="GO" id="GO:0003677">
    <property type="term" value="F:DNA binding"/>
    <property type="evidence" value="ECO:0007669"/>
    <property type="project" value="InterPro"/>
</dbReference>
<sequence length="184" mass="20131">MVCETIPSGLLVVQVHSNRNVLETYTCRGNLWRSESMAVVGANVIEEATNKEQAIGDLCLVAFWALARLAELTYASECGPIQFDQSLLTSDVSFTTDPSLGRVATLTLRAAKTASPGNPKLQILNKQHHALCPVAAISHRLQETGGTQTSLFGYTDSGTRNHLTRWAVLTILREVFKRFGATER</sequence>
<dbReference type="Gene3D" id="1.10.443.10">
    <property type="entry name" value="Intergrase catalytic core"/>
    <property type="match status" value="1"/>
</dbReference>
<dbReference type="PANTHER" id="PTHR34605">
    <property type="entry name" value="PHAGE_INTEGRASE DOMAIN-CONTAINING PROTEIN"/>
    <property type="match status" value="1"/>
</dbReference>
<organism evidence="1">
    <name type="scientific">Puccinia triticina (isolate 1-1 / race 1 (BBBD))</name>
    <name type="common">Brown leaf rust fungus</name>
    <dbReference type="NCBI Taxonomy" id="630390"/>
    <lineage>
        <taxon>Eukaryota</taxon>
        <taxon>Fungi</taxon>
        <taxon>Dikarya</taxon>
        <taxon>Basidiomycota</taxon>
        <taxon>Pucciniomycotina</taxon>
        <taxon>Pucciniomycetes</taxon>
        <taxon>Pucciniales</taxon>
        <taxon>Pucciniaceae</taxon>
        <taxon>Puccinia</taxon>
    </lineage>
</organism>
<evidence type="ECO:0000313" key="3">
    <source>
        <dbReference type="Proteomes" id="UP000005240"/>
    </source>
</evidence>
<proteinExistence type="predicted"/>
<dbReference type="Proteomes" id="UP000005240">
    <property type="component" value="Unassembled WGS sequence"/>
</dbReference>